<evidence type="ECO:0000313" key="17">
    <source>
        <dbReference type="EMBL" id="TKS68235.1"/>
    </source>
</evidence>
<dbReference type="Gene3D" id="2.60.40.200">
    <property type="entry name" value="Superoxide dismutase, copper/zinc binding domain"/>
    <property type="match status" value="1"/>
</dbReference>
<dbReference type="EC" id="1.15.1.1" evidence="15"/>
<accession>A0A4U5U5P9</accession>
<comment type="cofactor">
    <cofactor evidence="15">
        <name>Cu cation</name>
        <dbReference type="ChEBI" id="CHEBI:23378"/>
    </cofactor>
    <text evidence="15">Binds 1 copper ion per subunit.</text>
</comment>
<evidence type="ECO:0000259" key="16">
    <source>
        <dbReference type="Pfam" id="PF00080"/>
    </source>
</evidence>
<dbReference type="PANTHER" id="PTHR10003">
    <property type="entry name" value="SUPEROXIDE DISMUTASE CU-ZN -RELATED"/>
    <property type="match status" value="1"/>
</dbReference>
<evidence type="ECO:0000313" key="18">
    <source>
        <dbReference type="Proteomes" id="UP000298787"/>
    </source>
</evidence>
<dbReference type="GO" id="GO:0005507">
    <property type="term" value="F:copper ion binding"/>
    <property type="evidence" value="ECO:0007669"/>
    <property type="project" value="InterPro"/>
</dbReference>
<dbReference type="InterPro" id="IPR018152">
    <property type="entry name" value="SOD_Cu/Zn_BS"/>
</dbReference>
<dbReference type="EMBL" id="CM014080">
    <property type="protein sequence ID" value="TKS68235.1"/>
    <property type="molecule type" value="Genomic_DNA"/>
</dbReference>
<proteinExistence type="inferred from homology"/>
<keyword evidence="9 15" id="KW-0560">Oxidoreductase</keyword>
<evidence type="ECO:0000256" key="6">
    <source>
        <dbReference type="ARBA" id="ARBA00022729"/>
    </source>
</evidence>
<evidence type="ECO:0000256" key="12">
    <source>
        <dbReference type="ARBA" id="ARBA00023157"/>
    </source>
</evidence>
<evidence type="ECO:0000256" key="13">
    <source>
        <dbReference type="ARBA" id="ARBA00023180"/>
    </source>
</evidence>
<evidence type="ECO:0000256" key="14">
    <source>
        <dbReference type="ARBA" id="ARBA00060347"/>
    </source>
</evidence>
<keyword evidence="12" id="KW-1015">Disulfide bond</keyword>
<keyword evidence="11" id="KW-0333">Golgi apparatus</keyword>
<keyword evidence="5 15" id="KW-0479">Metal-binding</keyword>
<comment type="catalytic activity">
    <reaction evidence="15">
        <text>2 superoxide + 2 H(+) = H2O2 + O2</text>
        <dbReference type="Rhea" id="RHEA:20696"/>
        <dbReference type="ChEBI" id="CHEBI:15378"/>
        <dbReference type="ChEBI" id="CHEBI:15379"/>
        <dbReference type="ChEBI" id="CHEBI:16240"/>
        <dbReference type="ChEBI" id="CHEBI:18421"/>
        <dbReference type="EC" id="1.15.1.1"/>
    </reaction>
</comment>
<keyword evidence="18" id="KW-1185">Reference proteome</keyword>
<dbReference type="PRINTS" id="PR00068">
    <property type="entry name" value="CUZNDISMTASE"/>
</dbReference>
<evidence type="ECO:0000256" key="3">
    <source>
        <dbReference type="ARBA" id="ARBA00010457"/>
    </source>
</evidence>
<comment type="function">
    <text evidence="15">Destroys radicals which are normally produced within the cells and which are toxic to biological systems.</text>
</comment>
<keyword evidence="13" id="KW-0325">Glycoprotein</keyword>
<keyword evidence="8" id="KW-0049">Antioxidant</keyword>
<evidence type="ECO:0000256" key="4">
    <source>
        <dbReference type="ARBA" id="ARBA00022525"/>
    </source>
</evidence>
<dbReference type="InterPro" id="IPR036423">
    <property type="entry name" value="SOD-like_Cu/Zn_dom_sf"/>
</dbReference>
<protein>
    <recommendedName>
        <fullName evidence="15">Superoxide dismutase [Cu-Zn]</fullName>
        <ecNumber evidence="15">1.15.1.1</ecNumber>
    </recommendedName>
</protein>
<keyword evidence="6" id="KW-0732">Signal</keyword>
<dbReference type="FunFam" id="2.60.40.200:FF:000008">
    <property type="entry name" value="Superoxide dismutase [Cu-Zn]"/>
    <property type="match status" value="1"/>
</dbReference>
<comment type="function">
    <text evidence="14">Protect the extracellular space from toxic effect of reactive oxygen intermediates by converting superoxide radicals into hydrogen peroxide and oxygen.</text>
</comment>
<feature type="domain" description="Superoxide dismutase copper/zinc binding" evidence="16">
    <location>
        <begin position="119"/>
        <end position="250"/>
    </location>
</feature>
<evidence type="ECO:0000256" key="7">
    <source>
        <dbReference type="ARBA" id="ARBA00022833"/>
    </source>
</evidence>
<keyword evidence="4" id="KW-0964">Secreted</keyword>
<keyword evidence="10 15" id="KW-0186">Copper</keyword>
<dbReference type="InterPro" id="IPR024134">
    <property type="entry name" value="SOD_Cu/Zn_/chaperone"/>
</dbReference>
<comment type="similarity">
    <text evidence="3 15">Belongs to the Cu-Zn superoxide dismutase family.</text>
</comment>
<dbReference type="AlphaFoldDB" id="A0A4U5U5P9"/>
<evidence type="ECO:0000256" key="5">
    <source>
        <dbReference type="ARBA" id="ARBA00022723"/>
    </source>
</evidence>
<dbReference type="InterPro" id="IPR001424">
    <property type="entry name" value="SOD_Cu_Zn_dom"/>
</dbReference>
<comment type="cofactor">
    <cofactor evidence="15">
        <name>Zn(2+)</name>
        <dbReference type="ChEBI" id="CHEBI:29105"/>
    </cofactor>
    <text evidence="15">Binds 1 zinc ion per subunit.</text>
</comment>
<dbReference type="PROSITE" id="PS00332">
    <property type="entry name" value="SOD_CU_ZN_2"/>
    <property type="match status" value="1"/>
</dbReference>
<organism evidence="17 18">
    <name type="scientific">Collichthys lucidus</name>
    <name type="common">Big head croaker</name>
    <name type="synonym">Sciaena lucida</name>
    <dbReference type="NCBI Taxonomy" id="240159"/>
    <lineage>
        <taxon>Eukaryota</taxon>
        <taxon>Metazoa</taxon>
        <taxon>Chordata</taxon>
        <taxon>Craniata</taxon>
        <taxon>Vertebrata</taxon>
        <taxon>Euteleostomi</taxon>
        <taxon>Actinopterygii</taxon>
        <taxon>Neopterygii</taxon>
        <taxon>Teleostei</taxon>
        <taxon>Neoteleostei</taxon>
        <taxon>Acanthomorphata</taxon>
        <taxon>Eupercaria</taxon>
        <taxon>Sciaenidae</taxon>
        <taxon>Collichthys</taxon>
    </lineage>
</organism>
<gene>
    <name evidence="17" type="ORF">D9C73_002296</name>
</gene>
<dbReference type="GO" id="GO:0005576">
    <property type="term" value="C:extracellular region"/>
    <property type="evidence" value="ECO:0007669"/>
    <property type="project" value="UniProtKB-SubCell"/>
</dbReference>
<keyword evidence="7 15" id="KW-0862">Zinc</keyword>
<dbReference type="GO" id="GO:0005794">
    <property type="term" value="C:Golgi apparatus"/>
    <property type="evidence" value="ECO:0007669"/>
    <property type="project" value="UniProtKB-SubCell"/>
</dbReference>
<evidence type="ECO:0000256" key="10">
    <source>
        <dbReference type="ARBA" id="ARBA00023008"/>
    </source>
</evidence>
<evidence type="ECO:0000256" key="11">
    <source>
        <dbReference type="ARBA" id="ARBA00023034"/>
    </source>
</evidence>
<evidence type="ECO:0000256" key="8">
    <source>
        <dbReference type="ARBA" id="ARBA00022862"/>
    </source>
</evidence>
<comment type="subcellular location">
    <subcellularLocation>
        <location evidence="2">Golgi apparatus</location>
        <location evidence="2">trans-Golgi network</location>
    </subcellularLocation>
    <subcellularLocation>
        <location evidence="1">Secreted</location>
        <location evidence="1">Extracellular space</location>
    </subcellularLocation>
</comment>
<dbReference type="Proteomes" id="UP000298787">
    <property type="component" value="Chromosome 3"/>
</dbReference>
<dbReference type="STRING" id="240159.A0A4U5U5P9"/>
<evidence type="ECO:0000256" key="2">
    <source>
        <dbReference type="ARBA" id="ARBA00004601"/>
    </source>
</evidence>
<evidence type="ECO:0000256" key="15">
    <source>
        <dbReference type="RuleBase" id="RU000393"/>
    </source>
</evidence>
<dbReference type="CDD" id="cd00305">
    <property type="entry name" value="Cu-Zn_Superoxide_Dismutase"/>
    <property type="match status" value="1"/>
</dbReference>
<sequence>MDPARCPGSCSCVCAAVFLPSKLRHKPLCTGRGHAERHLQAGKDQRLVNGVEVFLLTMRLHGSLSILGALLAHLAGCQQCVSADSDTLAPPEVSQYNGTLYAACKMRPSTSLAQGLPKVYGRALFKQDYPQGTLKVLLRFNGFPTDGVPQARAVHIHQYGDLSQGCESTGGHYNPHGVHHPNHPGDFGNFEPQEGKINAMIESVATLFGGLSVIGRAVVVHEKLDDLGRGGDAGSLLHGNAGRRLGCCIIGISSPRQWNMHQKQYNRELRRN</sequence>
<reference evidence="17 18" key="1">
    <citation type="submission" date="2019-01" db="EMBL/GenBank/DDBJ databases">
        <title>Genome Assembly of Collichthys lucidus.</title>
        <authorList>
            <person name="Cai M."/>
            <person name="Xiao S."/>
        </authorList>
    </citation>
    <scope>NUCLEOTIDE SEQUENCE [LARGE SCALE GENOMIC DNA]</scope>
    <source>
        <strain evidence="17">JT15FE1705JMU</strain>
        <tissue evidence="17">Muscle</tissue>
    </source>
</reference>
<name>A0A4U5U5P9_COLLU</name>
<dbReference type="GO" id="GO:0004784">
    <property type="term" value="F:superoxide dismutase activity"/>
    <property type="evidence" value="ECO:0007669"/>
    <property type="project" value="UniProtKB-EC"/>
</dbReference>
<evidence type="ECO:0000256" key="1">
    <source>
        <dbReference type="ARBA" id="ARBA00004239"/>
    </source>
</evidence>
<evidence type="ECO:0000256" key="9">
    <source>
        <dbReference type="ARBA" id="ARBA00023002"/>
    </source>
</evidence>
<dbReference type="Pfam" id="PF00080">
    <property type="entry name" value="Sod_Cu"/>
    <property type="match status" value="1"/>
</dbReference>
<dbReference type="SUPFAM" id="SSF49329">
    <property type="entry name" value="Cu,Zn superoxide dismutase-like"/>
    <property type="match status" value="1"/>
</dbReference>